<keyword evidence="6 7" id="KW-0012">Acyltransferase</keyword>
<feature type="compositionally biased region" description="Basic and acidic residues" evidence="8">
    <location>
        <begin position="306"/>
        <end position="324"/>
    </location>
</feature>
<dbReference type="GO" id="GO:0016020">
    <property type="term" value="C:membrane"/>
    <property type="evidence" value="ECO:0007669"/>
    <property type="project" value="UniProtKB-SubCell"/>
</dbReference>
<evidence type="ECO:0000256" key="8">
    <source>
        <dbReference type="SAM" id="MobiDB-lite"/>
    </source>
</evidence>
<evidence type="ECO:0000256" key="4">
    <source>
        <dbReference type="ARBA" id="ARBA00022989"/>
    </source>
</evidence>
<dbReference type="Proteomes" id="UP001165082">
    <property type="component" value="Unassembled WGS sequence"/>
</dbReference>
<protein>
    <recommendedName>
        <fullName evidence="7">Palmitoyltransferase</fullName>
        <ecNumber evidence="7">2.3.1.225</ecNumber>
    </recommendedName>
</protein>
<dbReference type="Pfam" id="PF01529">
    <property type="entry name" value="DHHC"/>
    <property type="match status" value="1"/>
</dbReference>
<evidence type="ECO:0000256" key="2">
    <source>
        <dbReference type="ARBA" id="ARBA00022679"/>
    </source>
</evidence>
<keyword evidence="11" id="KW-1185">Reference proteome</keyword>
<evidence type="ECO:0000256" key="5">
    <source>
        <dbReference type="ARBA" id="ARBA00023136"/>
    </source>
</evidence>
<sequence length="368" mass="40367">MPRATYICCSRKVCGTDFGDDARWFSLDCTGLMCSSLTLFIHLFSYATLHNAILHKHMWGGMDKRPNEEGNGVEVDPSFWEDFFRQGWLVVTTVVGALAVSSHLRCMLTNPGTVPSNALPLPPSLQSKCSHLTSSLPPSARAEASLTLHSRQCGKCARFKPPRSHHSSVSGRCITKLDHFCPWVNNEVGVFNHKYFLLFVSYTALQCLLVFTLCVRTYVACGTRVKVTNADGTPYVPGTSTLDDDDRSTGQSGGDWSAPAFCLERVGPATSAVTGCSVLFAIFTTCMAIDQIEGVTNGRNKIQRMQENRARGEEKGEESVADREEGSDDTDWIGCNEVFGGIGRGARWDWFVPTKVEFLGDAKPLVLG</sequence>
<feature type="transmembrane region" description="Helical" evidence="7">
    <location>
        <begin position="30"/>
        <end position="49"/>
    </location>
</feature>
<keyword evidence="3 7" id="KW-0812">Transmembrane</keyword>
<evidence type="ECO:0000256" key="6">
    <source>
        <dbReference type="ARBA" id="ARBA00023315"/>
    </source>
</evidence>
<dbReference type="EC" id="2.3.1.225" evidence="7"/>
<evidence type="ECO:0000256" key="1">
    <source>
        <dbReference type="ARBA" id="ARBA00004141"/>
    </source>
</evidence>
<feature type="non-terminal residue" evidence="10">
    <location>
        <position position="1"/>
    </location>
</feature>
<evidence type="ECO:0000256" key="7">
    <source>
        <dbReference type="RuleBase" id="RU079119"/>
    </source>
</evidence>
<feature type="domain" description="Palmitoyltransferase DHHC" evidence="9">
    <location>
        <begin position="150"/>
        <end position="307"/>
    </location>
</feature>
<keyword evidence="4 7" id="KW-1133">Transmembrane helix</keyword>
<name>A0A9W7E2A2_9STRA</name>
<comment type="caution">
    <text evidence="10">The sequence shown here is derived from an EMBL/GenBank/DDBJ whole genome shotgun (WGS) entry which is preliminary data.</text>
</comment>
<dbReference type="PROSITE" id="PS50216">
    <property type="entry name" value="DHHC"/>
    <property type="match status" value="1"/>
</dbReference>
<comment type="domain">
    <text evidence="7">The DHHC domain is required for palmitoyltransferase activity.</text>
</comment>
<comment type="subcellular location">
    <subcellularLocation>
        <location evidence="1">Membrane</location>
        <topology evidence="1">Multi-pass membrane protein</topology>
    </subcellularLocation>
</comment>
<accession>A0A9W7E2A2</accession>
<organism evidence="10 11">
    <name type="scientific">Triparma retinervis</name>
    <dbReference type="NCBI Taxonomy" id="2557542"/>
    <lineage>
        <taxon>Eukaryota</taxon>
        <taxon>Sar</taxon>
        <taxon>Stramenopiles</taxon>
        <taxon>Ochrophyta</taxon>
        <taxon>Bolidophyceae</taxon>
        <taxon>Parmales</taxon>
        <taxon>Triparmaceae</taxon>
        <taxon>Triparma</taxon>
    </lineage>
</organism>
<proteinExistence type="inferred from homology"/>
<keyword evidence="2 7" id="KW-0808">Transferase</keyword>
<dbReference type="PANTHER" id="PTHR12246">
    <property type="entry name" value="PALMITOYLTRANSFERASE ZDHHC16"/>
    <property type="match status" value="1"/>
</dbReference>
<evidence type="ECO:0000313" key="10">
    <source>
        <dbReference type="EMBL" id="GMH63213.1"/>
    </source>
</evidence>
<comment type="catalytic activity">
    <reaction evidence="7">
        <text>L-cysteinyl-[protein] + hexadecanoyl-CoA = S-hexadecanoyl-L-cysteinyl-[protein] + CoA</text>
        <dbReference type="Rhea" id="RHEA:36683"/>
        <dbReference type="Rhea" id="RHEA-COMP:10131"/>
        <dbReference type="Rhea" id="RHEA-COMP:11032"/>
        <dbReference type="ChEBI" id="CHEBI:29950"/>
        <dbReference type="ChEBI" id="CHEBI:57287"/>
        <dbReference type="ChEBI" id="CHEBI:57379"/>
        <dbReference type="ChEBI" id="CHEBI:74151"/>
        <dbReference type="EC" id="2.3.1.225"/>
    </reaction>
</comment>
<dbReference type="GO" id="GO:0019706">
    <property type="term" value="F:protein-cysteine S-palmitoyltransferase activity"/>
    <property type="evidence" value="ECO:0007669"/>
    <property type="project" value="UniProtKB-EC"/>
</dbReference>
<reference evidence="10" key="1">
    <citation type="submission" date="2022-07" db="EMBL/GenBank/DDBJ databases">
        <title>Genome analysis of Parmales, a sister group of diatoms, reveals the evolutionary specialization of diatoms from phago-mixotrophs to photoautotrophs.</title>
        <authorList>
            <person name="Ban H."/>
            <person name="Sato S."/>
            <person name="Yoshikawa S."/>
            <person name="Kazumasa Y."/>
            <person name="Nakamura Y."/>
            <person name="Ichinomiya M."/>
            <person name="Saitoh K."/>
            <person name="Sato N."/>
            <person name="Blanc-Mathieu R."/>
            <person name="Endo H."/>
            <person name="Kuwata A."/>
            <person name="Ogata H."/>
        </authorList>
    </citation>
    <scope>NUCLEOTIDE SEQUENCE</scope>
</reference>
<dbReference type="AlphaFoldDB" id="A0A9W7E2A2"/>
<feature type="region of interest" description="Disordered" evidence="8">
    <location>
        <begin position="232"/>
        <end position="254"/>
    </location>
</feature>
<dbReference type="InterPro" id="IPR039859">
    <property type="entry name" value="PFA4/ZDH16/20/ERF2-like"/>
</dbReference>
<feature type="transmembrane region" description="Helical" evidence="7">
    <location>
        <begin position="195"/>
        <end position="219"/>
    </location>
</feature>
<evidence type="ECO:0000313" key="11">
    <source>
        <dbReference type="Proteomes" id="UP001165082"/>
    </source>
</evidence>
<dbReference type="OrthoDB" id="331948at2759"/>
<keyword evidence="5 7" id="KW-0472">Membrane</keyword>
<comment type="similarity">
    <text evidence="7">Belongs to the DHHC palmitoyltransferase family.</text>
</comment>
<evidence type="ECO:0000259" key="9">
    <source>
        <dbReference type="Pfam" id="PF01529"/>
    </source>
</evidence>
<feature type="region of interest" description="Disordered" evidence="8">
    <location>
        <begin position="306"/>
        <end position="331"/>
    </location>
</feature>
<dbReference type="EMBL" id="BRXZ01001129">
    <property type="protein sequence ID" value="GMH63213.1"/>
    <property type="molecule type" value="Genomic_DNA"/>
</dbReference>
<dbReference type="InterPro" id="IPR001594">
    <property type="entry name" value="Palmitoyltrfase_DHHC"/>
</dbReference>
<evidence type="ECO:0000256" key="3">
    <source>
        <dbReference type="ARBA" id="ARBA00022692"/>
    </source>
</evidence>
<gene>
    <name evidence="10" type="ORF">TrRE_jg11196</name>
</gene>